<dbReference type="AlphaFoldDB" id="A0A9W8ZZ59"/>
<protein>
    <submittedName>
        <fullName evidence="2">Uncharacterized protein</fullName>
    </submittedName>
</protein>
<comment type="caution">
    <text evidence="2">The sequence shown here is derived from an EMBL/GenBank/DDBJ whole genome shotgun (WGS) entry which is preliminary data.</text>
</comment>
<proteinExistence type="predicted"/>
<evidence type="ECO:0000313" key="2">
    <source>
        <dbReference type="EMBL" id="KAJ4470689.1"/>
    </source>
</evidence>
<feature type="compositionally biased region" description="Basic residues" evidence="1">
    <location>
        <begin position="1"/>
        <end position="11"/>
    </location>
</feature>
<feature type="compositionally biased region" description="Polar residues" evidence="1">
    <location>
        <begin position="121"/>
        <end position="131"/>
    </location>
</feature>
<dbReference type="Proteomes" id="UP001150238">
    <property type="component" value="Unassembled WGS sequence"/>
</dbReference>
<feature type="compositionally biased region" description="Basic and acidic residues" evidence="1">
    <location>
        <begin position="191"/>
        <end position="207"/>
    </location>
</feature>
<dbReference type="EMBL" id="JANVFS010000031">
    <property type="protein sequence ID" value="KAJ4470689.1"/>
    <property type="molecule type" value="Genomic_DNA"/>
</dbReference>
<gene>
    <name evidence="2" type="ORF">C8J55DRAFT_183633</name>
</gene>
<organism evidence="2 3">
    <name type="scientific">Lentinula lateritia</name>
    <dbReference type="NCBI Taxonomy" id="40482"/>
    <lineage>
        <taxon>Eukaryota</taxon>
        <taxon>Fungi</taxon>
        <taxon>Dikarya</taxon>
        <taxon>Basidiomycota</taxon>
        <taxon>Agaricomycotina</taxon>
        <taxon>Agaricomycetes</taxon>
        <taxon>Agaricomycetidae</taxon>
        <taxon>Agaricales</taxon>
        <taxon>Marasmiineae</taxon>
        <taxon>Omphalotaceae</taxon>
        <taxon>Lentinula</taxon>
    </lineage>
</organism>
<reference evidence="2" key="1">
    <citation type="submission" date="2022-08" db="EMBL/GenBank/DDBJ databases">
        <authorList>
            <consortium name="DOE Joint Genome Institute"/>
            <person name="Min B."/>
            <person name="Riley R."/>
            <person name="Sierra-Patev S."/>
            <person name="Naranjo-Ortiz M."/>
            <person name="Looney B."/>
            <person name="Konkel Z."/>
            <person name="Slot J.C."/>
            <person name="Sakamoto Y."/>
            <person name="Steenwyk J.L."/>
            <person name="Rokas A."/>
            <person name="Carro J."/>
            <person name="Camarero S."/>
            <person name="Ferreira P."/>
            <person name="Molpeceres G."/>
            <person name="Ruiz-Duenas F.J."/>
            <person name="Serrano A."/>
            <person name="Henrissat B."/>
            <person name="Drula E."/>
            <person name="Hughes K.W."/>
            <person name="Mata J.L."/>
            <person name="Ishikawa N.K."/>
            <person name="Vargas-Isla R."/>
            <person name="Ushijima S."/>
            <person name="Smith C.A."/>
            <person name="Ahrendt S."/>
            <person name="Andreopoulos W."/>
            <person name="He G."/>
            <person name="Labutti K."/>
            <person name="Lipzen A."/>
            <person name="Ng V."/>
            <person name="Sandor L."/>
            <person name="Barry K."/>
            <person name="Martinez A.T."/>
            <person name="Xiao Y."/>
            <person name="Gibbons J.G."/>
            <person name="Terashima K."/>
            <person name="Hibbett D.S."/>
            <person name="Grigoriev I.V."/>
        </authorList>
    </citation>
    <scope>NUCLEOTIDE SEQUENCE</scope>
    <source>
        <strain evidence="2">Sp2 HRB7682 ss15</strain>
    </source>
</reference>
<evidence type="ECO:0000313" key="3">
    <source>
        <dbReference type="Proteomes" id="UP001150238"/>
    </source>
</evidence>
<evidence type="ECO:0000256" key="1">
    <source>
        <dbReference type="SAM" id="MobiDB-lite"/>
    </source>
</evidence>
<sequence length="216" mass="22629">MPLFGGHKHDKKQNTLHKDEQMATGAGATGGPNNNLMAGGRAYAADSNDPSAGGRGHHHQGMHDQQQDYPIANDVRLPPSFPSSNSQHNPCLQYGNPGMNNRSGMGGPGNDRYNDYGGNQGNIPPSSNLNASGGAGHSTAGKVEKALGAAVGSNALKAKGMQKEMEANALKTQSSELAEAERLEREALLRRERAVAHGAHPENRHLGGVDGQNTLS</sequence>
<name>A0A9W8ZZ59_9AGAR</name>
<accession>A0A9W8ZZ59</accession>
<reference evidence="2" key="2">
    <citation type="journal article" date="2023" name="Proc. Natl. Acad. Sci. U.S.A.">
        <title>A global phylogenomic analysis of the shiitake genus Lentinula.</title>
        <authorList>
            <person name="Sierra-Patev S."/>
            <person name="Min B."/>
            <person name="Naranjo-Ortiz M."/>
            <person name="Looney B."/>
            <person name="Konkel Z."/>
            <person name="Slot J.C."/>
            <person name="Sakamoto Y."/>
            <person name="Steenwyk J.L."/>
            <person name="Rokas A."/>
            <person name="Carro J."/>
            <person name="Camarero S."/>
            <person name="Ferreira P."/>
            <person name="Molpeceres G."/>
            <person name="Ruiz-Duenas F.J."/>
            <person name="Serrano A."/>
            <person name="Henrissat B."/>
            <person name="Drula E."/>
            <person name="Hughes K.W."/>
            <person name="Mata J.L."/>
            <person name="Ishikawa N.K."/>
            <person name="Vargas-Isla R."/>
            <person name="Ushijima S."/>
            <person name="Smith C.A."/>
            <person name="Donoghue J."/>
            <person name="Ahrendt S."/>
            <person name="Andreopoulos W."/>
            <person name="He G."/>
            <person name="LaButti K."/>
            <person name="Lipzen A."/>
            <person name="Ng V."/>
            <person name="Riley R."/>
            <person name="Sandor L."/>
            <person name="Barry K."/>
            <person name="Martinez A.T."/>
            <person name="Xiao Y."/>
            <person name="Gibbons J.G."/>
            <person name="Terashima K."/>
            <person name="Grigoriev I.V."/>
            <person name="Hibbett D."/>
        </authorList>
    </citation>
    <scope>NUCLEOTIDE SEQUENCE</scope>
    <source>
        <strain evidence="2">Sp2 HRB7682 ss15</strain>
    </source>
</reference>
<feature type="compositionally biased region" description="Basic and acidic residues" evidence="1">
    <location>
        <begin position="12"/>
        <end position="21"/>
    </location>
</feature>
<feature type="region of interest" description="Disordered" evidence="1">
    <location>
        <begin position="191"/>
        <end position="216"/>
    </location>
</feature>
<feature type="region of interest" description="Disordered" evidence="1">
    <location>
        <begin position="1"/>
        <end position="139"/>
    </location>
</feature>